<keyword evidence="11" id="KW-0472">Membrane</keyword>
<reference evidence="16 17" key="1">
    <citation type="submission" date="2017-03" db="EMBL/GenBank/DDBJ databases">
        <title>Genome of the blue death feigning beetle - Asbolus verrucosus.</title>
        <authorList>
            <person name="Rider S.D."/>
        </authorList>
    </citation>
    <scope>NUCLEOTIDE SEQUENCE [LARGE SCALE GENOMIC DNA]</scope>
    <source>
        <strain evidence="16">Butters</strain>
        <tissue evidence="16">Head and leg muscle</tissue>
    </source>
</reference>
<evidence type="ECO:0000313" key="16">
    <source>
        <dbReference type="EMBL" id="RZC36322.1"/>
    </source>
</evidence>
<dbReference type="OrthoDB" id="283575at2759"/>
<name>A0A482VTU2_ASBVE</name>
<comment type="subcellular location">
    <subcellularLocation>
        <location evidence="1">Cell membrane</location>
        <topology evidence="1">Single-pass type I membrane protein</topology>
    </subcellularLocation>
    <subcellularLocation>
        <location evidence="2">Secreted</location>
    </subcellularLocation>
</comment>
<keyword evidence="9" id="KW-0106">Calcium</keyword>
<comment type="caution">
    <text evidence="16">The sequence shown here is derived from an EMBL/GenBank/DDBJ whole genome shotgun (WGS) entry which is preliminary data.</text>
</comment>
<dbReference type="Gene3D" id="2.10.25.10">
    <property type="entry name" value="Laminin"/>
    <property type="match status" value="3"/>
</dbReference>
<keyword evidence="4" id="KW-0964">Secreted</keyword>
<dbReference type="InterPro" id="IPR000742">
    <property type="entry name" value="EGF"/>
</dbReference>
<sequence>MGHINECSSSPCAATAQCINTNGSYTCLCPAGYTGSANEDCVDINECGRSGACGINAKCINVPGSFKCICPQGFTGQGQLYCENINECETNPCGENAVCKDTLGSYTCSCKEDYTGDPFKGCISMNVTKLTVQADVAVKMQFVQTYLELSLVSVHLVSPVILPINVKTLMNAPSQILAESEPFVKTHPVHILASVLKAQSLTLIQKLDVMK</sequence>
<evidence type="ECO:0000256" key="2">
    <source>
        <dbReference type="ARBA" id="ARBA00004613"/>
    </source>
</evidence>
<keyword evidence="3" id="KW-1003">Cell membrane</keyword>
<proteinExistence type="predicted"/>
<dbReference type="InterPro" id="IPR018097">
    <property type="entry name" value="EGF_Ca-bd_CS"/>
</dbReference>
<dbReference type="InterPro" id="IPR009030">
    <property type="entry name" value="Growth_fac_rcpt_cys_sf"/>
</dbReference>
<evidence type="ECO:0000256" key="5">
    <source>
        <dbReference type="ARBA" id="ARBA00022536"/>
    </source>
</evidence>
<dbReference type="InterPro" id="IPR049883">
    <property type="entry name" value="NOTCH1_EGF-like"/>
</dbReference>
<evidence type="ECO:0000256" key="13">
    <source>
        <dbReference type="ARBA" id="ARBA00023180"/>
    </source>
</evidence>
<evidence type="ECO:0000256" key="7">
    <source>
        <dbReference type="ARBA" id="ARBA00022729"/>
    </source>
</evidence>
<dbReference type="SMART" id="SM00179">
    <property type="entry name" value="EGF_CA"/>
    <property type="match status" value="3"/>
</dbReference>
<dbReference type="PROSITE" id="PS01187">
    <property type="entry name" value="EGF_CA"/>
    <property type="match status" value="1"/>
</dbReference>
<dbReference type="SMART" id="SM00181">
    <property type="entry name" value="EGF"/>
    <property type="match status" value="3"/>
</dbReference>
<dbReference type="CDD" id="cd00054">
    <property type="entry name" value="EGF_CA"/>
    <property type="match status" value="3"/>
</dbReference>
<evidence type="ECO:0000256" key="10">
    <source>
        <dbReference type="ARBA" id="ARBA00022989"/>
    </source>
</evidence>
<dbReference type="FunFam" id="2.10.25.10:FF:000038">
    <property type="entry name" value="Fibrillin 2"/>
    <property type="match status" value="1"/>
</dbReference>
<dbReference type="GO" id="GO:0007154">
    <property type="term" value="P:cell communication"/>
    <property type="evidence" value="ECO:0007669"/>
    <property type="project" value="UniProtKB-ARBA"/>
</dbReference>
<gene>
    <name evidence="16" type="ORF">BDFB_000139</name>
</gene>
<comment type="caution">
    <text evidence="14">Lacks conserved residue(s) required for the propagation of feature annotation.</text>
</comment>
<keyword evidence="7" id="KW-0732">Signal</keyword>
<dbReference type="PROSITE" id="PS50026">
    <property type="entry name" value="EGF_3"/>
    <property type="match status" value="3"/>
</dbReference>
<dbReference type="GO" id="GO:0005886">
    <property type="term" value="C:plasma membrane"/>
    <property type="evidence" value="ECO:0007669"/>
    <property type="project" value="UniProtKB-SubCell"/>
</dbReference>
<keyword evidence="13" id="KW-0325">Glycoprotein</keyword>
<dbReference type="AlphaFoldDB" id="A0A482VTU2"/>
<evidence type="ECO:0000256" key="9">
    <source>
        <dbReference type="ARBA" id="ARBA00022837"/>
    </source>
</evidence>
<dbReference type="PANTHER" id="PTHR24040:SF13">
    <property type="entry name" value="FIBROPELLIN-1"/>
    <property type="match status" value="1"/>
</dbReference>
<keyword evidence="17" id="KW-1185">Reference proteome</keyword>
<keyword evidence="10" id="KW-1133">Transmembrane helix</keyword>
<feature type="domain" description="EGF-like" evidence="15">
    <location>
        <begin position="3"/>
        <end position="42"/>
    </location>
</feature>
<dbReference type="Pfam" id="PF07645">
    <property type="entry name" value="EGF_CA"/>
    <property type="match status" value="2"/>
</dbReference>
<dbReference type="EMBL" id="QDEB01063094">
    <property type="protein sequence ID" value="RZC36322.1"/>
    <property type="molecule type" value="Genomic_DNA"/>
</dbReference>
<evidence type="ECO:0000256" key="4">
    <source>
        <dbReference type="ARBA" id="ARBA00022525"/>
    </source>
</evidence>
<keyword evidence="5 14" id="KW-0245">EGF-like domain</keyword>
<evidence type="ECO:0000256" key="6">
    <source>
        <dbReference type="ARBA" id="ARBA00022692"/>
    </source>
</evidence>
<dbReference type="InterPro" id="IPR051145">
    <property type="entry name" value="GAS-SHBG-PROS"/>
</dbReference>
<protein>
    <submittedName>
        <fullName evidence="16">EGF 3 and/or cEGF domain containing protein</fullName>
    </submittedName>
</protein>
<dbReference type="GO" id="GO:0023052">
    <property type="term" value="P:signaling"/>
    <property type="evidence" value="ECO:0007669"/>
    <property type="project" value="UniProtKB-ARBA"/>
</dbReference>
<dbReference type="InterPro" id="IPR024731">
    <property type="entry name" value="NELL2-like_EGF"/>
</dbReference>
<evidence type="ECO:0000313" key="17">
    <source>
        <dbReference type="Proteomes" id="UP000292052"/>
    </source>
</evidence>
<dbReference type="PROSITE" id="PS00010">
    <property type="entry name" value="ASX_HYDROXYL"/>
    <property type="match status" value="3"/>
</dbReference>
<dbReference type="GO" id="GO:0005576">
    <property type="term" value="C:extracellular region"/>
    <property type="evidence" value="ECO:0007669"/>
    <property type="project" value="UniProtKB-SubCell"/>
</dbReference>
<dbReference type="SUPFAM" id="SSF57184">
    <property type="entry name" value="Growth factor receptor domain"/>
    <property type="match status" value="1"/>
</dbReference>
<organism evidence="16 17">
    <name type="scientific">Asbolus verrucosus</name>
    <name type="common">Desert ironclad beetle</name>
    <dbReference type="NCBI Taxonomy" id="1661398"/>
    <lineage>
        <taxon>Eukaryota</taxon>
        <taxon>Metazoa</taxon>
        <taxon>Ecdysozoa</taxon>
        <taxon>Arthropoda</taxon>
        <taxon>Hexapoda</taxon>
        <taxon>Insecta</taxon>
        <taxon>Pterygota</taxon>
        <taxon>Neoptera</taxon>
        <taxon>Endopterygota</taxon>
        <taxon>Coleoptera</taxon>
        <taxon>Polyphaga</taxon>
        <taxon>Cucujiformia</taxon>
        <taxon>Tenebrionidae</taxon>
        <taxon>Pimeliinae</taxon>
        <taxon>Asbolus</taxon>
    </lineage>
</organism>
<keyword evidence="6" id="KW-0812">Transmembrane</keyword>
<keyword evidence="8" id="KW-0677">Repeat</keyword>
<evidence type="ECO:0000256" key="8">
    <source>
        <dbReference type="ARBA" id="ARBA00022737"/>
    </source>
</evidence>
<accession>A0A482VTU2</accession>
<dbReference type="PANTHER" id="PTHR24040">
    <property type="entry name" value="LAMININ G-LIKE DOMAIN-CONTAINING PROTEIN"/>
    <property type="match status" value="1"/>
</dbReference>
<feature type="domain" description="EGF-like" evidence="15">
    <location>
        <begin position="43"/>
        <end position="83"/>
    </location>
</feature>
<dbReference type="InterPro" id="IPR001881">
    <property type="entry name" value="EGF-like_Ca-bd_dom"/>
</dbReference>
<dbReference type="FunFam" id="2.10.25.10:FF:000391">
    <property type="entry name" value="Weary, isoform C"/>
    <property type="match status" value="1"/>
</dbReference>
<dbReference type="FunFam" id="2.10.25.10:FF:000031">
    <property type="entry name" value="neurogenic locus notch homolog protein 3"/>
    <property type="match status" value="1"/>
</dbReference>
<evidence type="ECO:0000256" key="12">
    <source>
        <dbReference type="ARBA" id="ARBA00023157"/>
    </source>
</evidence>
<keyword evidence="12" id="KW-1015">Disulfide bond</keyword>
<dbReference type="STRING" id="1661398.A0A482VTU2"/>
<dbReference type="Proteomes" id="UP000292052">
    <property type="component" value="Unassembled WGS sequence"/>
</dbReference>
<evidence type="ECO:0000256" key="3">
    <source>
        <dbReference type="ARBA" id="ARBA00022475"/>
    </source>
</evidence>
<dbReference type="Pfam" id="PF12947">
    <property type="entry name" value="EGF_3"/>
    <property type="match status" value="1"/>
</dbReference>
<dbReference type="PROSITE" id="PS01186">
    <property type="entry name" value="EGF_2"/>
    <property type="match status" value="2"/>
</dbReference>
<feature type="domain" description="EGF-like" evidence="15">
    <location>
        <begin position="84"/>
        <end position="123"/>
    </location>
</feature>
<evidence type="ECO:0000256" key="1">
    <source>
        <dbReference type="ARBA" id="ARBA00004251"/>
    </source>
</evidence>
<evidence type="ECO:0000256" key="11">
    <source>
        <dbReference type="ARBA" id="ARBA00023136"/>
    </source>
</evidence>
<evidence type="ECO:0000256" key="14">
    <source>
        <dbReference type="PROSITE-ProRule" id="PRU00076"/>
    </source>
</evidence>
<dbReference type="GO" id="GO:0005509">
    <property type="term" value="F:calcium ion binding"/>
    <property type="evidence" value="ECO:0007669"/>
    <property type="project" value="InterPro"/>
</dbReference>
<dbReference type="InterPro" id="IPR000152">
    <property type="entry name" value="EGF-type_Asp/Asn_hydroxyl_site"/>
</dbReference>
<evidence type="ECO:0000259" key="15">
    <source>
        <dbReference type="PROSITE" id="PS50026"/>
    </source>
</evidence>